<protein>
    <submittedName>
        <fullName evidence="1">ATP-binding protein</fullName>
    </submittedName>
</protein>
<organism evidence="1 2">
    <name type="scientific">Paenibacillus chondroitinus</name>
    <dbReference type="NCBI Taxonomy" id="59842"/>
    <lineage>
        <taxon>Bacteria</taxon>
        <taxon>Bacillati</taxon>
        <taxon>Bacillota</taxon>
        <taxon>Bacilli</taxon>
        <taxon>Bacillales</taxon>
        <taxon>Paenibacillaceae</taxon>
        <taxon>Paenibacillus</taxon>
    </lineage>
</organism>
<keyword evidence="1" id="KW-0547">Nucleotide-binding</keyword>
<gene>
    <name evidence="1" type="ORF">P5G65_14755</name>
</gene>
<name>A0ABU6DBM4_9BACL</name>
<evidence type="ECO:0000313" key="2">
    <source>
        <dbReference type="Proteomes" id="UP001355653"/>
    </source>
</evidence>
<comment type="caution">
    <text evidence="1">The sequence shown here is derived from an EMBL/GenBank/DDBJ whole genome shotgun (WGS) entry which is preliminary data.</text>
</comment>
<dbReference type="Gene3D" id="3.40.50.300">
    <property type="entry name" value="P-loop containing nucleotide triphosphate hydrolases"/>
    <property type="match status" value="1"/>
</dbReference>
<dbReference type="InterPro" id="IPR027417">
    <property type="entry name" value="P-loop_NTPase"/>
</dbReference>
<dbReference type="SUPFAM" id="SSF52540">
    <property type="entry name" value="P-loop containing nucleoside triphosphate hydrolases"/>
    <property type="match status" value="1"/>
</dbReference>
<keyword evidence="2" id="KW-1185">Reference proteome</keyword>
<dbReference type="Pfam" id="PF13671">
    <property type="entry name" value="AAA_33"/>
    <property type="match status" value="1"/>
</dbReference>
<dbReference type="EMBL" id="JAROBY010000023">
    <property type="protein sequence ID" value="MEB4795164.1"/>
    <property type="molecule type" value="Genomic_DNA"/>
</dbReference>
<dbReference type="RefSeq" id="WP_268597494.1">
    <property type="nucleotide sequence ID" value="NZ_JAROBY010000023.1"/>
</dbReference>
<dbReference type="PANTHER" id="PTHR37807:SF3">
    <property type="entry name" value="OS07G0160300 PROTEIN"/>
    <property type="match status" value="1"/>
</dbReference>
<dbReference type="Proteomes" id="UP001355653">
    <property type="component" value="Unassembled WGS sequence"/>
</dbReference>
<dbReference type="PANTHER" id="PTHR37807">
    <property type="entry name" value="OS07G0160300 PROTEIN"/>
    <property type="match status" value="1"/>
</dbReference>
<sequence>MLMSKPFVIIINGLPGTGKTTLAKRLEQDLRMPLFSRDGIYETLYDALDCQNNSCPPLMAPASFTMLYAIAGTLLSAGQSMIIEGFFGRPELRSAEFLKLQQRTSGFEPIQILCRTDGKVLLERFLTRMGAKDRHAAHADLEWIEQEENKERILRGDLTPLTLGGTMIEVDTTTPDSFDYALLIKSIKMALLNSQDN</sequence>
<dbReference type="GO" id="GO:0005524">
    <property type="term" value="F:ATP binding"/>
    <property type="evidence" value="ECO:0007669"/>
    <property type="project" value="UniProtKB-KW"/>
</dbReference>
<accession>A0ABU6DBM4</accession>
<evidence type="ECO:0000313" key="1">
    <source>
        <dbReference type="EMBL" id="MEB4795164.1"/>
    </source>
</evidence>
<reference evidence="1 2" key="1">
    <citation type="submission" date="2023-03" db="EMBL/GenBank/DDBJ databases">
        <title>Bacillus Genome Sequencing.</title>
        <authorList>
            <person name="Dunlap C."/>
        </authorList>
    </citation>
    <scope>NUCLEOTIDE SEQUENCE [LARGE SCALE GENOMIC DNA]</scope>
    <source>
        <strain evidence="1 2">NRS-1351</strain>
    </source>
</reference>
<proteinExistence type="predicted"/>
<keyword evidence="1" id="KW-0067">ATP-binding</keyword>